<dbReference type="AlphaFoldDB" id="A0A7C3Z1Z6"/>
<accession>A0A7C3Z1Z6</accession>
<evidence type="ECO:0000313" key="1">
    <source>
        <dbReference type="EMBL" id="HGF34667.1"/>
    </source>
</evidence>
<comment type="caution">
    <text evidence="1">The sequence shown here is derived from an EMBL/GenBank/DDBJ whole genome shotgun (WGS) entry which is preliminary data.</text>
</comment>
<protein>
    <submittedName>
        <fullName evidence="1">Uncharacterized protein</fullName>
    </submittedName>
</protein>
<dbReference type="EMBL" id="DTMF01000243">
    <property type="protein sequence ID" value="HGF34667.1"/>
    <property type="molecule type" value="Genomic_DNA"/>
</dbReference>
<gene>
    <name evidence="1" type="ORF">ENW96_09815</name>
</gene>
<proteinExistence type="predicted"/>
<organism evidence="1">
    <name type="scientific">Desulfobacca acetoxidans</name>
    <dbReference type="NCBI Taxonomy" id="60893"/>
    <lineage>
        <taxon>Bacteria</taxon>
        <taxon>Pseudomonadati</taxon>
        <taxon>Thermodesulfobacteriota</taxon>
        <taxon>Desulfobaccia</taxon>
        <taxon>Desulfobaccales</taxon>
        <taxon>Desulfobaccaceae</taxon>
        <taxon>Desulfobacca</taxon>
    </lineage>
</organism>
<sequence>MSWFGGIAIQTNSSVPGNFEVLTVSDSSTYFARGKIKPTTGTYAGMTAQAALLSLEGGDIRFRIDGVSPPTPTTGHSMVSGDTFLLIGAQAVNQFRAIRSGDQNGILTATYFF</sequence>
<reference evidence="1" key="1">
    <citation type="journal article" date="2020" name="mSystems">
        <title>Genome- and Community-Level Interaction Insights into Carbon Utilization and Element Cycling Functions of Hydrothermarchaeota in Hydrothermal Sediment.</title>
        <authorList>
            <person name="Zhou Z."/>
            <person name="Liu Y."/>
            <person name="Xu W."/>
            <person name="Pan J."/>
            <person name="Luo Z.H."/>
            <person name="Li M."/>
        </authorList>
    </citation>
    <scope>NUCLEOTIDE SEQUENCE [LARGE SCALE GENOMIC DNA]</scope>
    <source>
        <strain evidence="1">SpSt-897</strain>
    </source>
</reference>
<name>A0A7C3Z1Z6_9BACT</name>